<feature type="domain" description="UTP25 NTP hydrolase-like" evidence="6">
    <location>
        <begin position="278"/>
        <end position="572"/>
    </location>
</feature>
<organism evidence="7 8">
    <name type="scientific">Liquidambar formosana</name>
    <name type="common">Formosan gum</name>
    <dbReference type="NCBI Taxonomy" id="63359"/>
    <lineage>
        <taxon>Eukaryota</taxon>
        <taxon>Viridiplantae</taxon>
        <taxon>Streptophyta</taxon>
        <taxon>Embryophyta</taxon>
        <taxon>Tracheophyta</taxon>
        <taxon>Spermatophyta</taxon>
        <taxon>Magnoliopsida</taxon>
        <taxon>eudicotyledons</taxon>
        <taxon>Gunneridae</taxon>
        <taxon>Pentapetalae</taxon>
        <taxon>Saxifragales</taxon>
        <taxon>Altingiaceae</taxon>
        <taxon>Liquidambar</taxon>
    </lineage>
</organism>
<dbReference type="Pfam" id="PF06862">
    <property type="entry name" value="Utp25_C"/>
    <property type="match status" value="1"/>
</dbReference>
<dbReference type="GO" id="GO:0032040">
    <property type="term" value="C:small-subunit processome"/>
    <property type="evidence" value="ECO:0007669"/>
    <property type="project" value="TreeGrafter"/>
</dbReference>
<dbReference type="Pfam" id="PF22916">
    <property type="entry name" value="UTP25_NTPase-like"/>
    <property type="match status" value="1"/>
</dbReference>
<dbReference type="Proteomes" id="UP001415857">
    <property type="component" value="Unassembled WGS sequence"/>
</dbReference>
<gene>
    <name evidence="7" type="ORF">L1049_013724</name>
</gene>
<dbReference type="InterPro" id="IPR010678">
    <property type="entry name" value="UTP25"/>
</dbReference>
<evidence type="ECO:0000256" key="3">
    <source>
        <dbReference type="ARBA" id="ARBA00023242"/>
    </source>
</evidence>
<sequence>MGKRSIMQRGLKRHKSPKKSDNGRHGSKNRRIEDKVAHSPSPSSSENSSDEQSNGVVSDEEVIYKEPSMYDHLLKTLGSGSDSLADVYKRRQREEEGKSDTEEDVDGDSESLSVSEEGDDGDEGTVNESRRSHAMGTKLEAASMVDIMEQSEDAESEEDDESSDTDEEHLRINSQSAVDAAVGTSSFNVHLAHKLSKADVDNLSKRKWKYNWEVPAVGMSNCKWRGTGECFLKDVDSNTDYGLKLKLYKHWLDVYKTSGGNDFHSSTQRIFFSFCNSYRDILQYNKRPFYLKGLEEDTSIMDAYIMHSLNHVFKTRDLVTKNDAKVAKHQESAQEEILTGDGFLDQGFTRPKVLILLPLASIGLRVVKRLIQLTPSAHKVNIEHIDRFSNDFGTGVVEEIEDKNELSQKDLDFGNSNSQKSSKPSDFQALFGGNNNDHFMIGIKFTRKSIKLYGDFYSSDLIVASPLGLITKIGEAEVEKEKDIDYLSSIEVLIIDHADVIAMQNWSHVNSVVEQLNRIPSKQHGTDVMRIRQWYLDGHAQFYRQTIILGSYLNPDMNALFNQHCVNYQGKVKLVCDYKGVLPKVLLQVRQIYERFDADSIVDSDDARLEYFAKKVFPKIKDSIQGGIMLFISSYFEFVRVRNFLKSQNASFCLLGEYTKQSDISRARVWFYEGKRKIMLYTERAHFYHRYKIRGIQNLIIYSLPERKEFYPEIVNMLEGSHNMTCTVLFSRFDQFRLERIVGTAPAKRMVASEKGVFVFC</sequence>
<dbReference type="GO" id="GO:0034511">
    <property type="term" value="F:U3 snoRNA binding"/>
    <property type="evidence" value="ECO:0007669"/>
    <property type="project" value="InterPro"/>
</dbReference>
<dbReference type="EMBL" id="JBBPBK010000008">
    <property type="protein sequence ID" value="KAK9280039.1"/>
    <property type="molecule type" value="Genomic_DNA"/>
</dbReference>
<evidence type="ECO:0000259" key="6">
    <source>
        <dbReference type="Pfam" id="PF22916"/>
    </source>
</evidence>
<evidence type="ECO:0000313" key="7">
    <source>
        <dbReference type="EMBL" id="KAK9280039.1"/>
    </source>
</evidence>
<dbReference type="InterPro" id="IPR053940">
    <property type="entry name" value="UTP25_NTPase-like"/>
</dbReference>
<evidence type="ECO:0000313" key="8">
    <source>
        <dbReference type="Proteomes" id="UP001415857"/>
    </source>
</evidence>
<dbReference type="GO" id="GO:0000462">
    <property type="term" value="P:maturation of SSU-rRNA from tricistronic rRNA transcript (SSU-rRNA, 5.8S rRNA, LSU-rRNA)"/>
    <property type="evidence" value="ECO:0007669"/>
    <property type="project" value="TreeGrafter"/>
</dbReference>
<feature type="compositionally biased region" description="Basic and acidic residues" evidence="4">
    <location>
        <begin position="62"/>
        <end position="74"/>
    </location>
</feature>
<feature type="compositionally biased region" description="Acidic residues" evidence="4">
    <location>
        <begin position="149"/>
        <end position="167"/>
    </location>
</feature>
<feature type="compositionally biased region" description="Basic and acidic residues" evidence="4">
    <location>
        <begin position="87"/>
        <end position="100"/>
    </location>
</feature>
<reference evidence="7 8" key="1">
    <citation type="journal article" date="2024" name="Plant J.">
        <title>Genome sequences and population genomics reveal climatic adaptation and genomic divergence between two closely related sweetgum species.</title>
        <authorList>
            <person name="Xu W.Q."/>
            <person name="Ren C.Q."/>
            <person name="Zhang X.Y."/>
            <person name="Comes H.P."/>
            <person name="Liu X.H."/>
            <person name="Li Y.G."/>
            <person name="Kettle C.J."/>
            <person name="Jalonen R."/>
            <person name="Gaisberger H."/>
            <person name="Ma Y.Z."/>
            <person name="Qiu Y.X."/>
        </authorList>
    </citation>
    <scope>NUCLEOTIDE SEQUENCE [LARGE SCALE GENOMIC DNA]</scope>
    <source>
        <strain evidence="7">Hangzhou</strain>
    </source>
</reference>
<evidence type="ECO:0000256" key="4">
    <source>
        <dbReference type="SAM" id="MobiDB-lite"/>
    </source>
</evidence>
<feature type="region of interest" description="Disordered" evidence="4">
    <location>
        <begin position="1"/>
        <end position="171"/>
    </location>
</feature>
<evidence type="ECO:0000256" key="1">
    <source>
        <dbReference type="ARBA" id="ARBA00004604"/>
    </source>
</evidence>
<proteinExistence type="inferred from homology"/>
<feature type="domain" description="UTP25 C-terminal" evidence="5">
    <location>
        <begin position="583"/>
        <end position="760"/>
    </location>
</feature>
<dbReference type="PANTHER" id="PTHR12933:SF0">
    <property type="entry name" value="U3 SMALL NUCLEOLAR RNA-ASSOCIATED PROTEIN 25 HOMOLOG"/>
    <property type="match status" value="1"/>
</dbReference>
<keyword evidence="3" id="KW-0539">Nucleus</keyword>
<dbReference type="InterPro" id="IPR053939">
    <property type="entry name" value="UTP25_C"/>
</dbReference>
<accession>A0AAP0RP81</accession>
<comment type="caution">
    <text evidence="7">The sequence shown here is derived from an EMBL/GenBank/DDBJ whole genome shotgun (WGS) entry which is preliminary data.</text>
</comment>
<feature type="compositionally biased region" description="Basic and acidic residues" evidence="4">
    <location>
        <begin position="18"/>
        <end position="37"/>
    </location>
</feature>
<protein>
    <recommendedName>
        <fullName evidence="9">U3 small nucleolar RNA-associated protein 25</fullName>
    </recommendedName>
</protein>
<keyword evidence="8" id="KW-1185">Reference proteome</keyword>
<comment type="subcellular location">
    <subcellularLocation>
        <location evidence="1">Nucleus</location>
        <location evidence="1">Nucleolus</location>
    </subcellularLocation>
</comment>
<feature type="compositionally biased region" description="Acidic residues" evidence="4">
    <location>
        <begin position="116"/>
        <end position="125"/>
    </location>
</feature>
<evidence type="ECO:0008006" key="9">
    <source>
        <dbReference type="Google" id="ProtNLM"/>
    </source>
</evidence>
<dbReference type="GO" id="GO:0019843">
    <property type="term" value="F:rRNA binding"/>
    <property type="evidence" value="ECO:0007669"/>
    <property type="project" value="TreeGrafter"/>
</dbReference>
<dbReference type="PANTHER" id="PTHR12933">
    <property type="entry name" value="ORF PROTEIN-RELATED"/>
    <property type="match status" value="1"/>
</dbReference>
<comment type="similarity">
    <text evidence="2">Belongs to the UTP25 family.</text>
</comment>
<evidence type="ECO:0000259" key="5">
    <source>
        <dbReference type="Pfam" id="PF06862"/>
    </source>
</evidence>
<dbReference type="AlphaFoldDB" id="A0AAP0RP81"/>
<name>A0AAP0RP81_LIQFO</name>
<evidence type="ECO:0000256" key="2">
    <source>
        <dbReference type="ARBA" id="ARBA00009223"/>
    </source>
</evidence>
<feature type="compositionally biased region" description="Low complexity" evidence="4">
    <location>
        <begin position="39"/>
        <end position="54"/>
    </location>
</feature>